<dbReference type="InterPro" id="IPR024083">
    <property type="entry name" value="Fumarase/histidase_N"/>
</dbReference>
<dbReference type="PROSITE" id="PS00163">
    <property type="entry name" value="FUMARATE_LYASES"/>
    <property type="match status" value="1"/>
</dbReference>
<comment type="catalytic activity">
    <reaction evidence="10">
        <text>N(6)-(1,2-dicarboxyethyl)-AMP = fumarate + AMP</text>
        <dbReference type="Rhea" id="RHEA:16853"/>
        <dbReference type="ChEBI" id="CHEBI:29806"/>
        <dbReference type="ChEBI" id="CHEBI:57567"/>
        <dbReference type="ChEBI" id="CHEBI:456215"/>
        <dbReference type="EC" id="4.3.2.2"/>
    </reaction>
    <physiologicalReaction direction="left-to-right" evidence="10">
        <dbReference type="Rhea" id="RHEA:16854"/>
    </physiologicalReaction>
</comment>
<dbReference type="GO" id="GO:0006189">
    <property type="term" value="P:'de novo' IMP biosynthetic process"/>
    <property type="evidence" value="ECO:0007669"/>
    <property type="project" value="UniProtKB-UniPathway"/>
</dbReference>
<evidence type="ECO:0000256" key="12">
    <source>
        <dbReference type="RuleBase" id="RU361172"/>
    </source>
</evidence>
<gene>
    <name evidence="14" type="ORF">AVDCRST_MAG73-531</name>
</gene>
<dbReference type="GO" id="GO:0070626">
    <property type="term" value="F:(S)-2-(5-amino-1-(5-phospho-D-ribosyl)imidazole-4-carboxamido) succinate lyase (fumarate-forming) activity"/>
    <property type="evidence" value="ECO:0007669"/>
    <property type="project" value="TreeGrafter"/>
</dbReference>
<evidence type="ECO:0000256" key="1">
    <source>
        <dbReference type="ARBA" id="ARBA00004706"/>
    </source>
</evidence>
<dbReference type="PANTHER" id="PTHR43172:SF1">
    <property type="entry name" value="ADENYLOSUCCINATE LYASE"/>
    <property type="match status" value="1"/>
</dbReference>
<dbReference type="UniPathway" id="UPA00075">
    <property type="reaction ID" value="UER00336"/>
</dbReference>
<keyword evidence="6 12" id="KW-0658">Purine biosynthesis</keyword>
<dbReference type="GO" id="GO:0044208">
    <property type="term" value="P:'de novo' AMP biosynthetic process"/>
    <property type="evidence" value="ECO:0007669"/>
    <property type="project" value="UniProtKB-UniPathway"/>
</dbReference>
<evidence type="ECO:0000256" key="6">
    <source>
        <dbReference type="ARBA" id="ARBA00022755"/>
    </source>
</evidence>
<dbReference type="FunFam" id="1.10.40.30:FF:000007">
    <property type="entry name" value="Adenylosuccinate lyase"/>
    <property type="match status" value="1"/>
</dbReference>
<evidence type="ECO:0000256" key="8">
    <source>
        <dbReference type="ARBA" id="ARBA00024477"/>
    </source>
</evidence>
<dbReference type="PANTHER" id="PTHR43172">
    <property type="entry name" value="ADENYLOSUCCINATE LYASE"/>
    <property type="match status" value="1"/>
</dbReference>
<evidence type="ECO:0000256" key="11">
    <source>
        <dbReference type="NCBIfam" id="TIGR00928"/>
    </source>
</evidence>
<evidence type="ECO:0000256" key="5">
    <source>
        <dbReference type="ARBA" id="ARBA00017058"/>
    </source>
</evidence>
<comment type="catalytic activity">
    <reaction evidence="8">
        <text>(2S)-2-[5-amino-1-(5-phospho-beta-D-ribosyl)imidazole-4-carboxamido]succinate = 5-amino-1-(5-phospho-beta-D-ribosyl)imidazole-4-carboxamide + fumarate</text>
        <dbReference type="Rhea" id="RHEA:23920"/>
        <dbReference type="ChEBI" id="CHEBI:29806"/>
        <dbReference type="ChEBI" id="CHEBI:58443"/>
        <dbReference type="ChEBI" id="CHEBI:58475"/>
        <dbReference type="EC" id="4.3.2.2"/>
    </reaction>
    <physiologicalReaction direction="left-to-right" evidence="8">
        <dbReference type="Rhea" id="RHEA:23921"/>
    </physiologicalReaction>
</comment>
<dbReference type="EMBL" id="CADCWE010000031">
    <property type="protein sequence ID" value="CAA9525682.1"/>
    <property type="molecule type" value="Genomic_DNA"/>
</dbReference>
<evidence type="ECO:0000256" key="9">
    <source>
        <dbReference type="ARBA" id="ARBA00030717"/>
    </source>
</evidence>
<reference evidence="14" key="1">
    <citation type="submission" date="2020-02" db="EMBL/GenBank/DDBJ databases">
        <authorList>
            <person name="Meier V. D."/>
        </authorList>
    </citation>
    <scope>NUCLEOTIDE SEQUENCE</scope>
    <source>
        <strain evidence="14">AVDCRST_MAG73</strain>
    </source>
</reference>
<dbReference type="PRINTS" id="PR00149">
    <property type="entry name" value="FUMRATELYASE"/>
</dbReference>
<dbReference type="AlphaFoldDB" id="A0A6J4TKB3"/>
<dbReference type="Pfam" id="PF00206">
    <property type="entry name" value="Lyase_1"/>
    <property type="match status" value="1"/>
</dbReference>
<proteinExistence type="inferred from homology"/>
<keyword evidence="7 12" id="KW-0456">Lyase</keyword>
<dbReference type="InterPro" id="IPR004769">
    <property type="entry name" value="Pur_lyase"/>
</dbReference>
<dbReference type="InterPro" id="IPR020557">
    <property type="entry name" value="Fumarate_lyase_CS"/>
</dbReference>
<evidence type="ECO:0000256" key="10">
    <source>
        <dbReference type="ARBA" id="ARBA00049115"/>
    </source>
</evidence>
<evidence type="ECO:0000313" key="14">
    <source>
        <dbReference type="EMBL" id="CAA9525682.1"/>
    </source>
</evidence>
<dbReference type="Gene3D" id="1.20.200.10">
    <property type="entry name" value="Fumarase/aspartase (Central domain)"/>
    <property type="match status" value="1"/>
</dbReference>
<dbReference type="Pfam" id="PF10397">
    <property type="entry name" value="ADSL_C"/>
    <property type="match status" value="1"/>
</dbReference>
<name>A0A6J4TKB3_9BACT</name>
<evidence type="ECO:0000256" key="7">
    <source>
        <dbReference type="ARBA" id="ARBA00023239"/>
    </source>
</evidence>
<dbReference type="CDD" id="cd01360">
    <property type="entry name" value="Adenylsuccinate_lyase_1"/>
    <property type="match status" value="1"/>
</dbReference>
<dbReference type="FunFam" id="1.20.200.10:FF:000008">
    <property type="entry name" value="Adenylosuccinate lyase"/>
    <property type="match status" value="1"/>
</dbReference>
<dbReference type="UniPathway" id="UPA00074">
    <property type="reaction ID" value="UER00132"/>
</dbReference>
<evidence type="ECO:0000256" key="3">
    <source>
        <dbReference type="ARBA" id="ARBA00008273"/>
    </source>
</evidence>
<dbReference type="NCBIfam" id="TIGR00928">
    <property type="entry name" value="purB"/>
    <property type="match status" value="1"/>
</dbReference>
<dbReference type="SUPFAM" id="SSF48557">
    <property type="entry name" value="L-aspartase-like"/>
    <property type="match status" value="1"/>
</dbReference>
<comment type="pathway">
    <text evidence="2 12">Purine metabolism; AMP biosynthesis via de novo pathway; AMP from IMP: step 2/2.</text>
</comment>
<dbReference type="GO" id="GO:0005829">
    <property type="term" value="C:cytosol"/>
    <property type="evidence" value="ECO:0007669"/>
    <property type="project" value="TreeGrafter"/>
</dbReference>
<dbReference type="InterPro" id="IPR000362">
    <property type="entry name" value="Fumarate_lyase_fam"/>
</dbReference>
<organism evidence="14">
    <name type="scientific">uncultured Thermomicrobiales bacterium</name>
    <dbReference type="NCBI Taxonomy" id="1645740"/>
    <lineage>
        <taxon>Bacteria</taxon>
        <taxon>Pseudomonadati</taxon>
        <taxon>Thermomicrobiota</taxon>
        <taxon>Thermomicrobia</taxon>
        <taxon>Thermomicrobiales</taxon>
        <taxon>environmental samples</taxon>
    </lineage>
</organism>
<protein>
    <recommendedName>
        <fullName evidence="5 11">Adenylosuccinate lyase</fullName>
        <shortName evidence="12">ASL</shortName>
        <ecNumber evidence="4 11">4.3.2.2</ecNumber>
    </recommendedName>
    <alternativeName>
        <fullName evidence="9 12">Adenylosuccinase</fullName>
    </alternativeName>
</protein>
<dbReference type="SMART" id="SM00998">
    <property type="entry name" value="ADSL_C"/>
    <property type="match status" value="1"/>
</dbReference>
<dbReference type="EC" id="4.3.2.2" evidence="4 11"/>
<dbReference type="PRINTS" id="PR00145">
    <property type="entry name" value="ARGSUCLYASE"/>
</dbReference>
<dbReference type="Gene3D" id="1.10.40.30">
    <property type="entry name" value="Fumarase/aspartase (C-terminal domain)"/>
    <property type="match status" value="1"/>
</dbReference>
<dbReference type="Gene3D" id="1.10.275.10">
    <property type="entry name" value="Fumarase/aspartase (N-terminal domain)"/>
    <property type="match status" value="1"/>
</dbReference>
<accession>A0A6J4TKB3</accession>
<evidence type="ECO:0000259" key="13">
    <source>
        <dbReference type="SMART" id="SM00998"/>
    </source>
</evidence>
<comment type="pathway">
    <text evidence="1 12">Purine metabolism; IMP biosynthesis via de novo pathway; 5-amino-1-(5-phospho-D-ribosyl)imidazole-4-carboxamide from 5-amino-1-(5-phospho-D-ribosyl)imidazole-4-carboxylate: step 2/2.</text>
</comment>
<evidence type="ECO:0000256" key="4">
    <source>
        <dbReference type="ARBA" id="ARBA00012339"/>
    </source>
</evidence>
<dbReference type="GO" id="GO:0004018">
    <property type="term" value="F:N6-(1,2-dicarboxyethyl)AMP AMP-lyase (fumarate-forming) activity"/>
    <property type="evidence" value="ECO:0007669"/>
    <property type="project" value="UniProtKB-UniRule"/>
</dbReference>
<dbReference type="InterPro" id="IPR022761">
    <property type="entry name" value="Fumarate_lyase_N"/>
</dbReference>
<dbReference type="InterPro" id="IPR008948">
    <property type="entry name" value="L-Aspartase-like"/>
</dbReference>
<sequence length="444" mass="48013">MIGRYTRAEMGQIWSDERRIAAWLAVEVAVCAAWHRRGRIPDWAMAAIRDARCDLARMAEIERETDHDVIAFLRATGESVGDAARFVHLGLTSSDVVDTALGMQAADAGRLLDAGLARLTGVVGARALEHRQTVTIGRTHGVHAEPTTFGLKLAVWYDELGRQRRRLDLAREEIAVGKISGAVGTHAHVPPELEDEVCAELGLAPEPASTQVVQRDRHAFFLAVLAGIGGTLDKMATEIRHLQRTEVREAEEPFAAGNQGSSAMPHKRNPHASERISGLARLLRGYAATAAENVALWHERDISHSSTERVVFPDACLVLDFALADLADLIEGLVVYPERMRANLDLTGGLVYSQRVLLALVDAGMDRQTAYKLVQGLALAAWDGGPPFREALRADPVVSGLLSPGAMADLFDPADQLRHVDAVFARVGLIGAGVVAEREVVGAQ</sequence>
<comment type="similarity">
    <text evidence="3 12">Belongs to the lyase 1 family. Adenylosuccinate lyase subfamily.</text>
</comment>
<evidence type="ECO:0000256" key="2">
    <source>
        <dbReference type="ARBA" id="ARBA00004734"/>
    </source>
</evidence>
<feature type="domain" description="Adenylosuccinate lyase C-terminal" evidence="13">
    <location>
        <begin position="348"/>
        <end position="428"/>
    </location>
</feature>
<dbReference type="InterPro" id="IPR019468">
    <property type="entry name" value="AdenyloSucc_lyase_C"/>
</dbReference>